<dbReference type="RefSeq" id="WP_307250850.1">
    <property type="nucleotide sequence ID" value="NZ_JAUSQZ010000001.1"/>
</dbReference>
<dbReference type="CDD" id="cd01949">
    <property type="entry name" value="GGDEF"/>
    <property type="match status" value="1"/>
</dbReference>
<dbReference type="InterPro" id="IPR052155">
    <property type="entry name" value="Biofilm_reg_signaling"/>
</dbReference>
<dbReference type="NCBIfam" id="TIGR00254">
    <property type="entry name" value="GGDEF"/>
    <property type="match status" value="1"/>
</dbReference>
<feature type="transmembrane region" description="Helical" evidence="1">
    <location>
        <begin position="20"/>
        <end position="39"/>
    </location>
</feature>
<dbReference type="Pfam" id="PF00990">
    <property type="entry name" value="GGDEF"/>
    <property type="match status" value="1"/>
</dbReference>
<feature type="transmembrane region" description="Helical" evidence="1">
    <location>
        <begin position="129"/>
        <end position="148"/>
    </location>
</feature>
<keyword evidence="1" id="KW-0812">Transmembrane</keyword>
<dbReference type="InterPro" id="IPR043128">
    <property type="entry name" value="Rev_trsase/Diguanyl_cyclase"/>
</dbReference>
<accession>A0ABT9PFJ2</accession>
<gene>
    <name evidence="3" type="ORF">J2S57_007005</name>
</gene>
<name>A0ABT9PFJ2_9ACTN</name>
<evidence type="ECO:0000259" key="2">
    <source>
        <dbReference type="PROSITE" id="PS50887"/>
    </source>
</evidence>
<dbReference type="SUPFAM" id="SSF55073">
    <property type="entry name" value="Nucleotide cyclase"/>
    <property type="match status" value="1"/>
</dbReference>
<sequence>MSFSATTWLVLHYLDQPQASFGVTMLVWTACLVLYAAPVQSWIVSRTGGDLRIFLVVAGTAIWCAASTTYLPSMFPMLMGIATVELAERDSSWRTAGFGLAFTLVGTGLMEWCVQAGLVPSIFRPDDNHHLSVILALFGSVLIVRGLGRARQSAALRRELAHEQARRHEELRHAATHDALTGMLSRRGLSDALAGPIRNAPGLAVVYLDLDGFKAVNDQHGHAVGDALLVEVALRFEDAVPAPGVLARMGGDEFVAVVPGFASHEEAFGFAALLQDCLDQPFEVQNPDSHRAVPVAVGVSVGVSWSAGPDRDPDALMREADKGMYEDKRAGAAARTTGLPLPSVAGY</sequence>
<keyword evidence="1" id="KW-1133">Transmembrane helix</keyword>
<dbReference type="InterPro" id="IPR000160">
    <property type="entry name" value="GGDEF_dom"/>
</dbReference>
<proteinExistence type="predicted"/>
<feature type="domain" description="GGDEF" evidence="2">
    <location>
        <begin position="201"/>
        <end position="340"/>
    </location>
</feature>
<dbReference type="PANTHER" id="PTHR44757">
    <property type="entry name" value="DIGUANYLATE CYCLASE DGCP"/>
    <property type="match status" value="1"/>
</dbReference>
<protein>
    <submittedName>
        <fullName evidence="3">Diguanylate cyclase (GGDEF)-like protein</fullName>
    </submittedName>
</protein>
<dbReference type="PROSITE" id="PS50887">
    <property type="entry name" value="GGDEF"/>
    <property type="match status" value="1"/>
</dbReference>
<organism evidence="3 4">
    <name type="scientific">Kineosporia succinea</name>
    <dbReference type="NCBI Taxonomy" id="84632"/>
    <lineage>
        <taxon>Bacteria</taxon>
        <taxon>Bacillati</taxon>
        <taxon>Actinomycetota</taxon>
        <taxon>Actinomycetes</taxon>
        <taxon>Kineosporiales</taxon>
        <taxon>Kineosporiaceae</taxon>
        <taxon>Kineosporia</taxon>
    </lineage>
</organism>
<dbReference type="SMART" id="SM00267">
    <property type="entry name" value="GGDEF"/>
    <property type="match status" value="1"/>
</dbReference>
<evidence type="ECO:0000313" key="4">
    <source>
        <dbReference type="Proteomes" id="UP001235712"/>
    </source>
</evidence>
<evidence type="ECO:0000313" key="3">
    <source>
        <dbReference type="EMBL" id="MDP9831256.1"/>
    </source>
</evidence>
<dbReference type="Gene3D" id="3.30.70.270">
    <property type="match status" value="1"/>
</dbReference>
<dbReference type="PANTHER" id="PTHR44757:SF2">
    <property type="entry name" value="BIOFILM ARCHITECTURE MAINTENANCE PROTEIN MBAA"/>
    <property type="match status" value="1"/>
</dbReference>
<feature type="transmembrane region" description="Helical" evidence="1">
    <location>
        <begin position="51"/>
        <end position="71"/>
    </location>
</feature>
<dbReference type="EMBL" id="JAUSQZ010000001">
    <property type="protein sequence ID" value="MDP9831256.1"/>
    <property type="molecule type" value="Genomic_DNA"/>
</dbReference>
<keyword evidence="1" id="KW-0472">Membrane</keyword>
<dbReference type="InterPro" id="IPR029787">
    <property type="entry name" value="Nucleotide_cyclase"/>
</dbReference>
<dbReference type="Proteomes" id="UP001235712">
    <property type="component" value="Unassembled WGS sequence"/>
</dbReference>
<reference evidence="3 4" key="1">
    <citation type="submission" date="2023-07" db="EMBL/GenBank/DDBJ databases">
        <title>Sequencing the genomes of 1000 actinobacteria strains.</title>
        <authorList>
            <person name="Klenk H.-P."/>
        </authorList>
    </citation>
    <scope>NUCLEOTIDE SEQUENCE [LARGE SCALE GENOMIC DNA]</scope>
    <source>
        <strain evidence="3 4">DSM 44388</strain>
    </source>
</reference>
<evidence type="ECO:0000256" key="1">
    <source>
        <dbReference type="SAM" id="Phobius"/>
    </source>
</evidence>
<comment type="caution">
    <text evidence="3">The sequence shown here is derived from an EMBL/GenBank/DDBJ whole genome shotgun (WGS) entry which is preliminary data.</text>
</comment>
<keyword evidence="4" id="KW-1185">Reference proteome</keyword>